<sequence length="432" mass="48368">MENTQVEANTSPELNGNHKTNNNNKKKQLTRSDALATDESSAGYSSRGRRAFNLARLSNHGSLDNHKDDFTDDNGIDLLQFIVATLHKNRNDRDTMLKLEEQMRDFIQNPNLRALRFPRMCSYNRMLVHRVAAFFHLDHNVDNTASQVICTRTPRTILPTVRFASLITSNTFTDDVQRGNRSTRSFDEGPRPQQMVNRRPPRNNGQDMMRRTKSVEVDSYQRYYVFDNRAGSAYSSSGQLSNPTTPTISSVPLAQSFRTLSIGEQRMMDNVLKESPNESQATEEIIDDTVSFPTASPFVPLDESQATPQYMYPVYDVANIQAGIPSCSAAGYVYVYDTNTQVFVAQPNIDPVSTQLCVLSPQGPVMFPQPGMPVYSYPYSTNIYANMYPYAIPQPQVLPVLVPYYYGPGQIDSTGAGPSSINASEIQSKTAE</sequence>
<accession>A0AC34RED6</accession>
<name>A0AC34RED6_9BILA</name>
<evidence type="ECO:0000313" key="2">
    <source>
        <dbReference type="WBParaSite" id="JU765_v2.g6150.t1"/>
    </source>
</evidence>
<dbReference type="Proteomes" id="UP000887576">
    <property type="component" value="Unplaced"/>
</dbReference>
<reference evidence="2" key="1">
    <citation type="submission" date="2022-11" db="UniProtKB">
        <authorList>
            <consortium name="WormBaseParasite"/>
        </authorList>
    </citation>
    <scope>IDENTIFICATION</scope>
</reference>
<dbReference type="WBParaSite" id="JU765_v2.g6150.t1">
    <property type="protein sequence ID" value="JU765_v2.g6150.t1"/>
    <property type="gene ID" value="JU765_v2.g6150"/>
</dbReference>
<evidence type="ECO:0000313" key="1">
    <source>
        <dbReference type="Proteomes" id="UP000887576"/>
    </source>
</evidence>
<protein>
    <submittedName>
        <fullName evidence="2">R3H domain-containing protein</fullName>
    </submittedName>
</protein>
<organism evidence="1 2">
    <name type="scientific">Panagrolaimus sp. JU765</name>
    <dbReference type="NCBI Taxonomy" id="591449"/>
    <lineage>
        <taxon>Eukaryota</taxon>
        <taxon>Metazoa</taxon>
        <taxon>Ecdysozoa</taxon>
        <taxon>Nematoda</taxon>
        <taxon>Chromadorea</taxon>
        <taxon>Rhabditida</taxon>
        <taxon>Tylenchina</taxon>
        <taxon>Panagrolaimomorpha</taxon>
        <taxon>Panagrolaimoidea</taxon>
        <taxon>Panagrolaimidae</taxon>
        <taxon>Panagrolaimus</taxon>
    </lineage>
</organism>
<proteinExistence type="predicted"/>